<keyword evidence="2" id="KW-1185">Reference proteome</keyword>
<dbReference type="VEuPathDB" id="VectorBase:GPPI047407"/>
<proteinExistence type="predicted"/>
<reference evidence="2" key="1">
    <citation type="submission" date="2015-01" db="EMBL/GenBank/DDBJ databases">
        <authorList>
            <person name="Aksoy S."/>
            <person name="Warren W."/>
            <person name="Wilson R.K."/>
        </authorList>
    </citation>
    <scope>NUCLEOTIDE SEQUENCE [LARGE SCALE GENOMIC DNA]</scope>
    <source>
        <strain evidence="2">IAEA</strain>
    </source>
</reference>
<organism evidence="1 2">
    <name type="scientific">Glossina palpalis gambiensis</name>
    <dbReference type="NCBI Taxonomy" id="67801"/>
    <lineage>
        <taxon>Eukaryota</taxon>
        <taxon>Metazoa</taxon>
        <taxon>Ecdysozoa</taxon>
        <taxon>Arthropoda</taxon>
        <taxon>Hexapoda</taxon>
        <taxon>Insecta</taxon>
        <taxon>Pterygota</taxon>
        <taxon>Neoptera</taxon>
        <taxon>Endopterygota</taxon>
        <taxon>Diptera</taxon>
        <taxon>Brachycera</taxon>
        <taxon>Muscomorpha</taxon>
        <taxon>Hippoboscoidea</taxon>
        <taxon>Glossinidae</taxon>
        <taxon>Glossina</taxon>
    </lineage>
</organism>
<evidence type="ECO:0000313" key="1">
    <source>
        <dbReference type="EnsemblMetazoa" id="GPPI047407-PA"/>
    </source>
</evidence>
<dbReference type="EnsemblMetazoa" id="GPPI047407-RA">
    <property type="protein sequence ID" value="GPPI047407-PA"/>
    <property type="gene ID" value="GPPI047407"/>
</dbReference>
<sequence length="250" mass="27989">MSIGHKTKFSKKRLSHGFHDATTELWENTRINKASKKKSRQKPYDGPFKVILKKPKFFKVVTENTIKTFSIDRIKRAKVERLATHNTHLNGEPRKQPTFKFLNVSAARGVLYHSSQPRTLPAVQVLMTSLGIVALHSAKNLSCTTMSSKYATVFGISRNILSKGGSSDTCLDVLKSFEFQMKIHQLGRYQVKVLLQNPSLIVLHPGILIGICIVLQTYSSVDLNNMSTASTVCRIVGLFLVLMSPTLLPY</sequence>
<protein>
    <submittedName>
        <fullName evidence="1">Uncharacterized protein</fullName>
    </submittedName>
</protein>
<dbReference type="AlphaFoldDB" id="A0A1B0C2J0"/>
<dbReference type="Proteomes" id="UP000092460">
    <property type="component" value="Unassembled WGS sequence"/>
</dbReference>
<accession>A0A1B0C2J0</accession>
<name>A0A1B0C2J0_9MUSC</name>
<dbReference type="EMBL" id="JXJN01024560">
    <property type="status" value="NOT_ANNOTATED_CDS"/>
    <property type="molecule type" value="Genomic_DNA"/>
</dbReference>
<reference evidence="1" key="2">
    <citation type="submission" date="2020-05" db="UniProtKB">
        <authorList>
            <consortium name="EnsemblMetazoa"/>
        </authorList>
    </citation>
    <scope>IDENTIFICATION</scope>
    <source>
        <strain evidence="1">IAEA</strain>
    </source>
</reference>
<evidence type="ECO:0000313" key="2">
    <source>
        <dbReference type="Proteomes" id="UP000092460"/>
    </source>
</evidence>